<dbReference type="Pfam" id="PF01882">
    <property type="entry name" value="DUF58"/>
    <property type="match status" value="1"/>
</dbReference>
<proteinExistence type="predicted"/>
<dbReference type="PANTHER" id="PTHR33608">
    <property type="entry name" value="BLL2464 PROTEIN"/>
    <property type="match status" value="1"/>
</dbReference>
<protein>
    <submittedName>
        <fullName evidence="3">DUF58 domain-containing protein</fullName>
    </submittedName>
</protein>
<dbReference type="InterPro" id="IPR036465">
    <property type="entry name" value="vWFA_dom_sf"/>
</dbReference>
<keyword evidence="4" id="KW-1185">Reference proteome</keyword>
<dbReference type="EMBL" id="CP117811">
    <property type="protein sequence ID" value="WDE96204.1"/>
    <property type="molecule type" value="Genomic_DNA"/>
</dbReference>
<feature type="region of interest" description="Disordered" evidence="1">
    <location>
        <begin position="306"/>
        <end position="325"/>
    </location>
</feature>
<dbReference type="PANTHER" id="PTHR33608:SF12">
    <property type="entry name" value="DUF58 DOMAIN-CONTAINING PROTEIN"/>
    <property type="match status" value="1"/>
</dbReference>
<dbReference type="SUPFAM" id="SSF53300">
    <property type="entry name" value="vWA-like"/>
    <property type="match status" value="1"/>
</dbReference>
<name>A0ABY7VTX4_9BACT</name>
<evidence type="ECO:0000313" key="3">
    <source>
        <dbReference type="EMBL" id="WDE96204.1"/>
    </source>
</evidence>
<dbReference type="InterPro" id="IPR002881">
    <property type="entry name" value="DUF58"/>
</dbReference>
<reference evidence="3 4" key="1">
    <citation type="submission" date="2023-02" db="EMBL/GenBank/DDBJ databases">
        <title>Genome sequence of Lentisphaera profundi SAORIC-696.</title>
        <authorList>
            <person name="Kim e."/>
            <person name="Cho J.-C."/>
            <person name="Choi A."/>
            <person name="Kang I."/>
        </authorList>
    </citation>
    <scope>NUCLEOTIDE SEQUENCE [LARGE SCALE GENOMIC DNA]</scope>
    <source>
        <strain evidence="3 4">SAORIC-696</strain>
    </source>
</reference>
<gene>
    <name evidence="3" type="ORF">PQO03_10835</name>
</gene>
<feature type="domain" description="DUF58" evidence="2">
    <location>
        <begin position="55"/>
        <end position="265"/>
    </location>
</feature>
<dbReference type="RefSeq" id="WP_274150280.1">
    <property type="nucleotide sequence ID" value="NZ_CP117811.1"/>
</dbReference>
<dbReference type="Proteomes" id="UP001214250">
    <property type="component" value="Chromosome 1"/>
</dbReference>
<evidence type="ECO:0000256" key="1">
    <source>
        <dbReference type="SAM" id="MobiDB-lite"/>
    </source>
</evidence>
<evidence type="ECO:0000313" key="4">
    <source>
        <dbReference type="Proteomes" id="UP001214250"/>
    </source>
</evidence>
<organism evidence="3 4">
    <name type="scientific">Lentisphaera profundi</name>
    <dbReference type="NCBI Taxonomy" id="1658616"/>
    <lineage>
        <taxon>Bacteria</taxon>
        <taxon>Pseudomonadati</taxon>
        <taxon>Lentisphaerota</taxon>
        <taxon>Lentisphaeria</taxon>
        <taxon>Lentisphaerales</taxon>
        <taxon>Lentisphaeraceae</taxon>
        <taxon>Lentisphaera</taxon>
    </lineage>
</organism>
<sequence>MKNQFPEGAYTSLKQLLQLQYKSKGYSFLPNQPLNSVLAGRHSSRLRGRGLDFEELRMYQRGDDTRTIDWKVSNRTRKPYVRVYGEEKERQVMFLVDQRLSMFFGSQRSFKSVSAAECLALGAWKVIDSGDRVGGIIFNDSEIREFKAQRSRKSLSSMLNETVKMNQNLAVNKGIEENPLMLNKALNLLLRKAKHNTLFIIISDFSGLNEDTHHHVQKLSQHNDVVLALIYDKIAREFPHNPFPLRVSDGLDQVELDLSSSKLRKSIPDLLEGRLKSLSDALNKFHVPILPINTHEDVSDQLRSLLGNGTSQPSIPTRIMRGSRT</sequence>
<evidence type="ECO:0000259" key="2">
    <source>
        <dbReference type="Pfam" id="PF01882"/>
    </source>
</evidence>
<accession>A0ABY7VTX4</accession>